<dbReference type="KEGG" id="eai:106844390"/>
<feature type="transmembrane region" description="Helical" evidence="7">
    <location>
        <begin position="126"/>
        <end position="149"/>
    </location>
</feature>
<evidence type="ECO:0000256" key="7">
    <source>
        <dbReference type="SAM" id="Phobius"/>
    </source>
</evidence>
<keyword evidence="5 7" id="KW-0472">Membrane</keyword>
<feature type="compositionally biased region" description="Acidic residues" evidence="6">
    <location>
        <begin position="1"/>
        <end position="10"/>
    </location>
</feature>
<protein>
    <recommendedName>
        <fullName evidence="10">Membrane spanning 4-domains A4A</fullName>
    </recommendedName>
</protein>
<evidence type="ECO:0000256" key="2">
    <source>
        <dbReference type="ARBA" id="ARBA00009565"/>
    </source>
</evidence>
<proteinExistence type="inferred from homology"/>
<dbReference type="RefSeq" id="XP_014717284.1">
    <property type="nucleotide sequence ID" value="XM_014861798.3"/>
</dbReference>
<organism evidence="8 9">
    <name type="scientific">Equus asinus</name>
    <name type="common">Donkey</name>
    <name type="synonym">Equus africanus asinus</name>
    <dbReference type="NCBI Taxonomy" id="9793"/>
    <lineage>
        <taxon>Eukaryota</taxon>
        <taxon>Metazoa</taxon>
        <taxon>Chordata</taxon>
        <taxon>Craniata</taxon>
        <taxon>Vertebrata</taxon>
        <taxon>Euteleostomi</taxon>
        <taxon>Mammalia</taxon>
        <taxon>Eutheria</taxon>
        <taxon>Laurasiatheria</taxon>
        <taxon>Perissodactyla</taxon>
        <taxon>Equidae</taxon>
        <taxon>Equus</taxon>
    </lineage>
</organism>
<evidence type="ECO:0000313" key="9">
    <source>
        <dbReference type="Proteomes" id="UP000694387"/>
    </source>
</evidence>
<gene>
    <name evidence="8" type="primary">LOC106844390</name>
</gene>
<evidence type="ECO:0000256" key="5">
    <source>
        <dbReference type="ARBA" id="ARBA00023136"/>
    </source>
</evidence>
<comment type="similarity">
    <text evidence="2">Belongs to the MS4A family.</text>
</comment>
<name>A0A8C4LFZ3_EQUAS</name>
<reference evidence="8" key="3">
    <citation type="submission" date="2025-09" db="UniProtKB">
        <authorList>
            <consortium name="Ensembl"/>
        </authorList>
    </citation>
    <scope>IDENTIFICATION</scope>
</reference>
<dbReference type="GO" id="GO:0005794">
    <property type="term" value="C:Golgi apparatus"/>
    <property type="evidence" value="ECO:0007669"/>
    <property type="project" value="TreeGrafter"/>
</dbReference>
<evidence type="ECO:0008006" key="10">
    <source>
        <dbReference type="Google" id="ProtNLM"/>
    </source>
</evidence>
<feature type="transmembrane region" description="Helical" evidence="7">
    <location>
        <begin position="170"/>
        <end position="190"/>
    </location>
</feature>
<accession>A0A8C4LFZ3</accession>
<keyword evidence="4 7" id="KW-1133">Transmembrane helix</keyword>
<evidence type="ECO:0000256" key="1">
    <source>
        <dbReference type="ARBA" id="ARBA00004141"/>
    </source>
</evidence>
<feature type="transmembrane region" description="Helical" evidence="7">
    <location>
        <begin position="81"/>
        <end position="106"/>
    </location>
</feature>
<dbReference type="Ensembl" id="ENSEAST00005012388.2">
    <property type="protein sequence ID" value="ENSEASP00005011394.2"/>
    <property type="gene ID" value="ENSEASG00005008017.2"/>
</dbReference>
<comment type="subcellular location">
    <subcellularLocation>
        <location evidence="1">Membrane</location>
        <topology evidence="1">Multi-pass membrane protein</topology>
    </subcellularLocation>
</comment>
<dbReference type="AlphaFoldDB" id="A0A8C4LFZ3"/>
<dbReference type="GO" id="GO:0005886">
    <property type="term" value="C:plasma membrane"/>
    <property type="evidence" value="ECO:0007669"/>
    <property type="project" value="TreeGrafter"/>
</dbReference>
<feature type="transmembrane region" description="Helical" evidence="7">
    <location>
        <begin position="46"/>
        <end position="69"/>
    </location>
</feature>
<dbReference type="Pfam" id="PF04103">
    <property type="entry name" value="CD20"/>
    <property type="match status" value="1"/>
</dbReference>
<dbReference type="OrthoDB" id="10071849at2759"/>
<feature type="region of interest" description="Disordered" evidence="6">
    <location>
        <begin position="1"/>
        <end position="22"/>
    </location>
</feature>
<reference evidence="8" key="2">
    <citation type="submission" date="2025-08" db="UniProtKB">
        <authorList>
            <consortium name="Ensembl"/>
        </authorList>
    </citation>
    <scope>IDENTIFICATION</scope>
</reference>
<dbReference type="PANTHER" id="PTHR23320">
    <property type="entry name" value="MEMBRANE-SPANNING 4-DOMAINS SUBFAMILY A MS4A -RELATED"/>
    <property type="match status" value="1"/>
</dbReference>
<dbReference type="Proteomes" id="UP000694387">
    <property type="component" value="Chromosome 17"/>
</dbReference>
<evidence type="ECO:0000256" key="6">
    <source>
        <dbReference type="SAM" id="MobiDB-lite"/>
    </source>
</evidence>
<dbReference type="GeneTree" id="ENSGT00940000155376"/>
<dbReference type="InterPro" id="IPR030417">
    <property type="entry name" value="MS4A"/>
</dbReference>
<evidence type="ECO:0000256" key="4">
    <source>
        <dbReference type="ARBA" id="ARBA00022989"/>
    </source>
</evidence>
<dbReference type="GeneID" id="106844390"/>
<evidence type="ECO:0000256" key="3">
    <source>
        <dbReference type="ARBA" id="ARBA00022692"/>
    </source>
</evidence>
<dbReference type="InterPro" id="IPR007237">
    <property type="entry name" value="CD20-like"/>
</dbReference>
<reference evidence="8 9" key="1">
    <citation type="journal article" date="2020" name="Nat. Commun.">
        <title>Donkey genomes provide new insights into domestication and selection for coat color.</title>
        <authorList>
            <person name="Wang"/>
            <person name="C."/>
            <person name="Li"/>
            <person name="H."/>
            <person name="Guo"/>
            <person name="Y."/>
            <person name="Huang"/>
            <person name="J."/>
            <person name="Sun"/>
            <person name="Y."/>
            <person name="Min"/>
            <person name="J."/>
            <person name="Wang"/>
            <person name="J."/>
            <person name="Fang"/>
            <person name="X."/>
            <person name="Zhao"/>
            <person name="Z."/>
            <person name="Wang"/>
            <person name="S."/>
            <person name="Zhang"/>
            <person name="Y."/>
            <person name="Liu"/>
            <person name="Q."/>
            <person name="Jiang"/>
            <person name="Q."/>
            <person name="Wang"/>
            <person name="X."/>
            <person name="Guo"/>
            <person name="Y."/>
            <person name="Yang"/>
            <person name="C."/>
            <person name="Wang"/>
            <person name="Y."/>
            <person name="Tian"/>
            <person name="F."/>
            <person name="Zhuang"/>
            <person name="G."/>
            <person name="Fan"/>
            <person name="Y."/>
            <person name="Gao"/>
            <person name="Q."/>
            <person name="Li"/>
            <person name="Y."/>
            <person name="Ju"/>
            <person name="Z."/>
            <person name="Li"/>
            <person name="J."/>
            <person name="Li"/>
            <person name="R."/>
            <person name="Hou"/>
            <person name="M."/>
            <person name="Yang"/>
            <person name="G."/>
            <person name="Liu"/>
            <person name="G."/>
            <person name="Liu"/>
            <person name="W."/>
            <person name="Guo"/>
            <person name="J."/>
            <person name="Pan"/>
            <person name="S."/>
            <person name="Fan"/>
            <person name="G."/>
            <person name="Zhang"/>
            <person name="W."/>
            <person name="Zhang"/>
            <person name="R."/>
            <person name="Yu"/>
            <person name="J."/>
            <person name="Zhang"/>
            <person name="X."/>
            <person name="Yin"/>
            <person name="Q."/>
            <person name="Ji"/>
            <person name="C."/>
            <person name="Jin"/>
            <person name="Y."/>
            <person name="Yue"/>
            <person name="G."/>
            <person name="Liu"/>
            <person name="M."/>
            <person name="Xu"/>
            <person name="J."/>
            <person name="Liu"/>
            <person name="S."/>
            <person name="Jordana"/>
            <person name="J."/>
            <person name="Noce"/>
            <person name="A."/>
            <person name="Amills"/>
            <person name="M."/>
            <person name="Wu"/>
            <person name="D.D."/>
            <person name="Li"/>
            <person name="S."/>
            <person name="Zhou"/>
            <person name="X. and Zhong"/>
            <person name="J."/>
        </authorList>
    </citation>
    <scope>NUCLEOTIDE SEQUENCE [LARGE SCALE GENOMIC DNA]</scope>
</reference>
<dbReference type="PANTHER" id="PTHR23320:SF128">
    <property type="entry name" value="MEMBRANE-SPANNING 4-DOMAINS SUBFAMILY A MEMBER 4A"/>
    <property type="match status" value="1"/>
</dbReference>
<keyword evidence="9" id="KW-1185">Reference proteome</keyword>
<evidence type="ECO:0000313" key="8">
    <source>
        <dbReference type="Ensembl" id="ENSEASP00005011394.2"/>
    </source>
</evidence>
<keyword evidence="3 7" id="KW-0812">Transmembrane</keyword>
<sequence length="229" mass="24803">MTTMQGEEESTPGADPRVYQPGDHASLNTYLWKGMPEKFLKGEPKVLGVMQILISLMNFSLGIIMITVTGKFGASYSDTPISVYSGYTIWGSVMFLISGSLSVAAGTRTTRGLVQGSLGVNITSSVFAASGIIITMISMIGLAFSYYNWNPREGLKNYYKRIHISTGMEGIVLILSVLEFCIAVSLSVFGSNVTCCKRERVVFIPMTNPHMAETASPAPVRAHLIPPTD</sequence>